<comment type="pathway">
    <text evidence="3">Quinol/quinone metabolism; menaquinone biosynthesis.</text>
</comment>
<dbReference type="Gene3D" id="3.40.50.1820">
    <property type="entry name" value="alpha/beta hydrolase"/>
    <property type="match status" value="1"/>
</dbReference>
<dbReference type="Pfam" id="PF12697">
    <property type="entry name" value="Abhydrolase_6"/>
    <property type="match status" value="1"/>
</dbReference>
<dbReference type="Proteomes" id="UP000585363">
    <property type="component" value="Unassembled WGS sequence"/>
</dbReference>
<dbReference type="UniPathway" id="UPA00079"/>
<name>A0A848MIZ2_9GAMM</name>
<dbReference type="InterPro" id="IPR029058">
    <property type="entry name" value="AB_hydrolase_fold"/>
</dbReference>
<feature type="domain" description="AB hydrolase-1" evidence="5">
    <location>
        <begin position="20"/>
        <end position="248"/>
    </location>
</feature>
<reference evidence="6 7" key="2">
    <citation type="submission" date="2020-06" db="EMBL/GenBank/DDBJ databases">
        <title>Polyphasic characterization of a Rahnella strain isolated from tree sap.</title>
        <authorList>
            <person name="Kim I.S."/>
        </authorList>
    </citation>
    <scope>NUCLEOTIDE SEQUENCE [LARGE SCALE GENOMIC DNA]</scope>
    <source>
        <strain evidence="6 7">SAP-1</strain>
    </source>
</reference>
<dbReference type="PANTHER" id="PTHR42916:SF1">
    <property type="entry name" value="PROTEIN PHYLLO, CHLOROPLASTIC"/>
    <property type="match status" value="1"/>
</dbReference>
<organism evidence="6 7">
    <name type="scientific">Rouxiella aceris</name>
    <dbReference type="NCBI Taxonomy" id="2703884"/>
    <lineage>
        <taxon>Bacteria</taxon>
        <taxon>Pseudomonadati</taxon>
        <taxon>Pseudomonadota</taxon>
        <taxon>Gammaproteobacteria</taxon>
        <taxon>Enterobacterales</taxon>
        <taxon>Yersiniaceae</taxon>
        <taxon>Rouxiella</taxon>
    </lineage>
</organism>
<comment type="function">
    <text evidence="3">Catalyzes a proton abstraction reaction that results in 2,5-elimination of pyruvate from 2-succinyl-5-enolpyruvyl-6-hydroxy-3-cyclohexene-1-carboxylate (SEPHCHC) and the formation of 2-succinyl-6-hydroxy-2,4-cyclohexadiene-1-carboxylate (SHCHC).</text>
</comment>
<evidence type="ECO:0000256" key="4">
    <source>
        <dbReference type="NCBIfam" id="TIGR03695"/>
    </source>
</evidence>
<dbReference type="UniPathway" id="UPA01057">
    <property type="reaction ID" value="UER00900"/>
</dbReference>
<dbReference type="NCBIfam" id="TIGR03695">
    <property type="entry name" value="menH_SHCHC"/>
    <property type="match status" value="1"/>
</dbReference>
<evidence type="ECO:0000256" key="2">
    <source>
        <dbReference type="ARBA" id="ARBA00023239"/>
    </source>
</evidence>
<keyword evidence="7" id="KW-1185">Reference proteome</keyword>
<dbReference type="SUPFAM" id="SSF53474">
    <property type="entry name" value="alpha/beta-Hydrolases"/>
    <property type="match status" value="1"/>
</dbReference>
<comment type="similarity">
    <text evidence="3">Belongs to the AB hydrolase superfamily. MenH family.</text>
</comment>
<comment type="catalytic activity">
    <reaction evidence="3">
        <text>5-enolpyruvoyl-6-hydroxy-2-succinyl-cyclohex-3-ene-1-carboxylate = (1R,6R)-6-hydroxy-2-succinyl-cyclohexa-2,4-diene-1-carboxylate + pyruvate</text>
        <dbReference type="Rhea" id="RHEA:25597"/>
        <dbReference type="ChEBI" id="CHEBI:15361"/>
        <dbReference type="ChEBI" id="CHEBI:58689"/>
        <dbReference type="ChEBI" id="CHEBI:58818"/>
        <dbReference type="EC" id="4.2.99.20"/>
    </reaction>
</comment>
<dbReference type="RefSeq" id="WP_169402986.1">
    <property type="nucleotide sequence ID" value="NZ_JAADJU010000005.1"/>
</dbReference>
<dbReference type="EC" id="4.2.99.20" evidence="3 4"/>
<proteinExistence type="inferred from homology"/>
<comment type="caution">
    <text evidence="6">The sequence shown here is derived from an EMBL/GenBank/DDBJ whole genome shotgun (WGS) entry which is preliminary data.</text>
</comment>
<evidence type="ECO:0000256" key="1">
    <source>
        <dbReference type="ARBA" id="ARBA00022428"/>
    </source>
</evidence>
<evidence type="ECO:0000313" key="6">
    <source>
        <dbReference type="EMBL" id="NMP27266.1"/>
    </source>
</evidence>
<accession>A0A848MIZ2</accession>
<dbReference type="InterPro" id="IPR000073">
    <property type="entry name" value="AB_hydrolase_1"/>
</dbReference>
<evidence type="ECO:0000259" key="5">
    <source>
        <dbReference type="Pfam" id="PF12697"/>
    </source>
</evidence>
<dbReference type="InterPro" id="IPR022485">
    <property type="entry name" value="SHCHC_synthase_MenH"/>
</dbReference>
<dbReference type="AlphaFoldDB" id="A0A848MIZ2"/>
<dbReference type="HAMAP" id="MF_01660">
    <property type="entry name" value="MenH"/>
    <property type="match status" value="1"/>
</dbReference>
<dbReference type="PANTHER" id="PTHR42916">
    <property type="entry name" value="2-SUCCINYL-5-ENOLPYRUVYL-6-HYDROXY-3-CYCLOHEXENE-1-CARBOXYLATE SYNTHASE"/>
    <property type="match status" value="1"/>
</dbReference>
<dbReference type="GO" id="GO:0070205">
    <property type="term" value="F:2-succinyl-6-hydroxy-2,4-cyclohexadiene-1-carboxylate synthase activity"/>
    <property type="evidence" value="ECO:0007669"/>
    <property type="project" value="UniProtKB-UniRule"/>
</dbReference>
<reference evidence="6 7" key="1">
    <citation type="submission" date="2020-01" db="EMBL/GenBank/DDBJ databases">
        <authorList>
            <person name="Lee S.D."/>
        </authorList>
    </citation>
    <scope>NUCLEOTIDE SEQUENCE [LARGE SCALE GENOMIC DNA]</scope>
    <source>
        <strain evidence="6 7">SAP-1</strain>
    </source>
</reference>
<gene>
    <name evidence="3 6" type="primary">menH</name>
    <name evidence="6" type="ORF">GW590_10350</name>
</gene>
<dbReference type="EMBL" id="JAADJU010000005">
    <property type="protein sequence ID" value="NMP27266.1"/>
    <property type="molecule type" value="Genomic_DNA"/>
</dbReference>
<sequence length="255" mass="28376">MKLACQRIEQGTEDPQRPWLVLIHGFLGSGDDWQPLLPYLHGWRCLLVDLPGHGASASVTAAGFADVSQHLSDTLRTQNIDRYWLVGYSLGGRISLYHACFGETPGLQGLLVEGGHPGLQSVEARQARQYHDACWSDKLRQLPLPSFLQLWYQQPIFASLSAAERQQLVALRMHNRPESLGAIYNATSLAVQADFRPRLRELTLPYAWLCGSQDHKFQSLAAESQLPIFSVADAGHNAHRAQPAAFARQLLDFIA</sequence>
<dbReference type="GO" id="GO:0009234">
    <property type="term" value="P:menaquinone biosynthetic process"/>
    <property type="evidence" value="ECO:0007669"/>
    <property type="project" value="UniProtKB-UniRule"/>
</dbReference>
<comment type="subunit">
    <text evidence="3">Monomer.</text>
</comment>
<protein>
    <recommendedName>
        <fullName evidence="3 4">2-succinyl-6-hydroxy-2,4-cyclohexadiene-1-carboxylate synthase</fullName>
        <shortName evidence="3">SHCHC synthase</shortName>
        <ecNumber evidence="3 4">4.2.99.20</ecNumber>
    </recommendedName>
</protein>
<keyword evidence="1 3" id="KW-0474">Menaquinone biosynthesis</keyword>
<comment type="pathway">
    <text evidence="3">Quinol/quinone metabolism; 1,4-dihydroxy-2-naphthoate biosynthesis; 1,4-dihydroxy-2-naphthoate from chorismate: step 3/7.</text>
</comment>
<evidence type="ECO:0000313" key="7">
    <source>
        <dbReference type="Proteomes" id="UP000585363"/>
    </source>
</evidence>
<evidence type="ECO:0000256" key="3">
    <source>
        <dbReference type="HAMAP-Rule" id="MF_01660"/>
    </source>
</evidence>
<dbReference type="NCBIfam" id="NF008340">
    <property type="entry name" value="PRK11126.1"/>
    <property type="match status" value="1"/>
</dbReference>
<keyword evidence="2 3" id="KW-0456">Lyase</keyword>